<gene>
    <name evidence="4" type="ORF">AWC38_SpisGene9349</name>
</gene>
<dbReference type="InterPro" id="IPR002859">
    <property type="entry name" value="PKD/REJ-like"/>
</dbReference>
<evidence type="ECO:0000259" key="2">
    <source>
        <dbReference type="Pfam" id="PF01833"/>
    </source>
</evidence>
<name>A0A2B4S9C8_STYPI</name>
<feature type="region of interest" description="Disordered" evidence="1">
    <location>
        <begin position="434"/>
        <end position="499"/>
    </location>
</feature>
<feature type="domain" description="PKD/REJ-like" evidence="3">
    <location>
        <begin position="2241"/>
        <end position="2645"/>
    </location>
</feature>
<feature type="region of interest" description="Disordered" evidence="1">
    <location>
        <begin position="2745"/>
        <end position="2783"/>
    </location>
</feature>
<dbReference type="Gene3D" id="2.60.40.10">
    <property type="entry name" value="Immunoglobulins"/>
    <property type="match status" value="1"/>
</dbReference>
<dbReference type="CDD" id="cd00102">
    <property type="entry name" value="IPT"/>
    <property type="match status" value="1"/>
</dbReference>
<evidence type="ECO:0000256" key="1">
    <source>
        <dbReference type="SAM" id="MobiDB-lite"/>
    </source>
</evidence>
<protein>
    <submittedName>
        <fullName evidence="4">Uncharacterized protein</fullName>
    </submittedName>
</protein>
<proteinExistence type="predicted"/>
<evidence type="ECO:0000313" key="5">
    <source>
        <dbReference type="Proteomes" id="UP000225706"/>
    </source>
</evidence>
<dbReference type="InterPro" id="IPR002909">
    <property type="entry name" value="IPT_dom"/>
</dbReference>
<evidence type="ECO:0000259" key="3">
    <source>
        <dbReference type="Pfam" id="PF02010"/>
    </source>
</evidence>
<dbReference type="PANTHER" id="PTHR21301:SF11">
    <property type="entry name" value="GIY-YIG DOMAIN-CONTAINING PROTEIN"/>
    <property type="match status" value="1"/>
</dbReference>
<dbReference type="Pfam" id="PF01833">
    <property type="entry name" value="TIG"/>
    <property type="match status" value="1"/>
</dbReference>
<dbReference type="Proteomes" id="UP000225706">
    <property type="component" value="Unassembled WGS sequence"/>
</dbReference>
<dbReference type="EMBL" id="LSMT01000136">
    <property type="protein sequence ID" value="PFX25996.1"/>
    <property type="molecule type" value="Genomic_DNA"/>
</dbReference>
<feature type="compositionally biased region" description="Polar residues" evidence="1">
    <location>
        <begin position="2745"/>
        <end position="2756"/>
    </location>
</feature>
<feature type="compositionally biased region" description="Polar residues" evidence="1">
    <location>
        <begin position="440"/>
        <end position="453"/>
    </location>
</feature>
<feature type="domain" description="IPT/TIG" evidence="2">
    <location>
        <begin position="1899"/>
        <end position="1976"/>
    </location>
</feature>
<evidence type="ECO:0000313" key="4">
    <source>
        <dbReference type="EMBL" id="PFX25996.1"/>
    </source>
</evidence>
<feature type="compositionally biased region" description="Basic and acidic residues" evidence="1">
    <location>
        <begin position="617"/>
        <end position="639"/>
    </location>
</feature>
<dbReference type="PANTHER" id="PTHR21301">
    <property type="entry name" value="REVERSE TRANSCRIPTASE"/>
    <property type="match status" value="1"/>
</dbReference>
<sequence length="3050" mass="342655">MPSSAKTTMQSKFPLPFVLMSSKRKRDYKKVLNKVLRILPTTPSVEQVTADFESAVWGAFRKVLPEVQLLGCAFHWNQPLWRTVQELALKTAYMRDRATNDYIRRLMTLPFLPHETIAATLSKAKDHCRNLNLKRMQRSTYRESLFTNVPIDAAVQAALQKLENDPSLPDRTALIPAQIVDPLNFVLRSTYFQYNESIHEQQEGAAMGRPVSAVIADLYMKSFEEQAVNSSSYKTRIRKRYVEDTFTILDREDVDNFSQHLNNQHPSIRFTNKAYALSSSRNPHLDKSYIKEAIQIRLHLNNINRDSRIEIPDSWMPTLKKIQQQESRTTAKETKKEGNNKVFWSCFGFVVLFYADVNSSGPGSGQGGPNSPGQCPRHQVFCEPTHQCVNRLGFNCGNDSCASNEQLCGPPQEKNCVASPEQCTLPGAQGNFGHHIPSLKRNNSLPSKLNESLSLGKRDRNVSQVNVQNRRRSQDDANPFSARGPRNGQHDFERNETSNVLNDTRLRRILGQSFSPSMIDEIIGQRRRSNMSHDKKDNKNQEACNRRYSHCIRSALANLMLFKDLDGECCRMTQEPLQFVRRLRNISRKFIDCPPGSRFSPFSFIFNDNGGCIPMNRSDDHVPEDDRGTSSKNRSENEHSFCETLKRSIHDKKPFSSRRLVRWLVKKSNVSLSTKHCPTGKKFCPSSFDCRSKEHGCHTGTLTKWASKNLCNSSERLCLGCGAGCRLKKDECPKEANTSKALRQAALSIEPGNIQNETMRILSKSGWASFCFVRKALFTCILEQLKDCMSREVHCREAGYESHMSCLSGKSFCQKIVDVACPFSIENCHLCNLLRKNASRFEKVIKNRSTQTPFAGYCSEGEVYCPTSMDCVPKGGLSNCTTNRQFFQLGMEKAPWDKNKTREDNAGFCMLTMSPARNGSCSFGTWLQWQARKNKSCSPFGPKLKCCPKDEVFSVLAMKCVDPQDKDQINGQPGEKAACKADDQESCLRQHECLPKHFNCTKPTKFDYFSVSAFANRSGWAGFCKVLGPFTARLEYGLKKCKQFLSRSDETCRADINCKDEEQFCRRLGRCAPRGNCSGMGQRPSEHRKPTPSQNPFCNSSDQEARMLWSKEPLQNIFPASKVPGLIGLFAVGDEYSAGLEFKSEADKKWKPYIGCADDQMRVVSNDSALRFKRCAHGFLSFEIEIEIEPRNSAHGTCVSIPASAPQRDIVVMVLMPNCAAGLGINLVRPNIILREDHSSQKEQFSKYINVTSRPTNCSELKLNKSLACRVPKKFVSLYNQAVKQLQQKIAGMVVTKTKPLKKVRLRCSTKQSGRLIEVAPNGPSFKSVFFAPYWTCVMVPSPNMFGNVNLTLAPACIVPAHSSVNLNEGKPAWLKEIPQREYNNIVRRIENGRIDEAIEEILDRLQKESIINLKRKVINFVRSFIAPADEKGSCAGSPEGKCRIGSGMARLQVKVLPVNDRPKFLLENREKLIPFPPVRENFTNADIKCWRVGNLTKMSSEYVRYVFEKREVPKDFIKVKPLYPNRRPFPLVADPDDSEVGLAVLHAPPQKYVAWKFRIEDGPLREINLTSGMVLLLGPNDCIALKPRRNVSWTKDQSRQSIFLMVKAYDNSDNKSSGYYEMNSTAMESDTTLSRERVKIMAAQLGCDHVAWSRRKRDKCSQCPRRGVIKNSCLGCDKIPYSNKERDECDKCGNKTTSFCSEICWSPSHWDECNVCQSNDKVIDFKDCNGDCYGKAKWSDCNASVCVGGNTKKPLNWEKDECGVCGGDSSTCVDCEGVPHGNKTKDSCGNCADPQDEENFDKCPKILDCDFRAIPSNQQTLMTLKVAGMARHISISCYLYKDDGSKYDLTFVKALSKKKVTVKTPNMGAGEYSLNCSFGESKKKLGFDKFRIQVYVEPTITEVSPNETEINTKRNVTLKGRGFVKTSSLVCVISKEKSEKGKESLQKIPAVYVNSETIICVLKRFTKAQHGKISVLFAPGAENEKLSRNIAVKFNLYDRVPRPLECRFSASARFISIRFDRLVACTDKWESSERFIAGSALEKITKASKAHCKNKKLIISLPQNSRLRPGEEVELDLKSFKSKWSSYTKHFPSDKKKVTCNLKDGVNLLVEISGPKKVGRCNSFVISAQTSMPAKMSWKVVTVNSPAVSVTHTAADVQELNSRFANLPSNQTRIRLNASDVIEGAKYNVTVCAQERLTEKMEMACDSLITERVGEEIPKIKFGKATMEITPSRTLRLRANVRASSCAASDMRYLSFIWSCDDPDIEFDDSSPELKIKDDQWTSGRKYEFTLTVYVKGDDKLFSEDKITIMTKRVPIVAKIKGGENVSLSVHQEAVCDGSDSKDPNNLQGNPLYVWMAKCKEGDQWYPTFYENKTSGKIQRLILPRIAVVRIPPNTFPGDKTCAVTLNYYKDYMNASASVYYELKGREIPEVKMLRIVRILTSNKVIFRVVLRTKLPEVAVKWSCKERDDEGNMIDVDLEDFVRTRPVLIIKKRPNRLVIKQRVSLVLKNLPDGIKLRCKCHVSHEEVEAFVEEEYDVNEPPLEGTTLVEKSENGKISLTGQGFEDPEGDDLSYRCGYIEEGEKTKYHAISSWSMDNTCEDVLLPEGEEANNYEVKCFVEAKDLQGAKTLSECSVTVPPRESICKAEEIASEVEDLKERVSLGQIPEASAELQLIAQCTDDNDNGSSDALKEGLKEAANGLNELMAERKGKSRDPDGDAGIMRAVQVTVDAAKKGNAEINVKQISGNVREMNTPQPGESDLNPRRKRRAADDGNSEGEEEEVMMKTADEVETILSIYNTLIDPNNFTEASMSVKRDLVSLVEELGRSMCQGISTGEDAVIAESNIVVIRSEQDSFDDVDVNFTHIACENCSSVQISAQVLLGQALKDLYQSWDCDEDGCNGACIVSAQYPYDLLSTSNNRSYISDVIYAKLFNPESAAHLPASDLNEAVTFRIPLRGYSEFNDSVPTCHVWNPLTSLWTAEDITTEATSQNGNGEVSVECHYHKLGFIAVFAVNSSIQSAQTSTSQPLTVSSQHVNTEQLVYIQFKFDAN</sequence>
<dbReference type="OrthoDB" id="5955768at2759"/>
<reference evidence="5" key="1">
    <citation type="journal article" date="2017" name="bioRxiv">
        <title>Comparative analysis of the genomes of Stylophora pistillata and Acropora digitifera provides evidence for extensive differences between species of corals.</title>
        <authorList>
            <person name="Voolstra C.R."/>
            <person name="Li Y."/>
            <person name="Liew Y.J."/>
            <person name="Baumgarten S."/>
            <person name="Zoccola D."/>
            <person name="Flot J.-F."/>
            <person name="Tambutte S."/>
            <person name="Allemand D."/>
            <person name="Aranda M."/>
        </authorList>
    </citation>
    <scope>NUCLEOTIDE SEQUENCE [LARGE SCALE GENOMIC DNA]</scope>
</reference>
<dbReference type="Pfam" id="PF02010">
    <property type="entry name" value="REJ"/>
    <property type="match status" value="1"/>
</dbReference>
<comment type="caution">
    <text evidence="4">The sequence shown here is derived from an EMBL/GenBank/DDBJ whole genome shotgun (WGS) entry which is preliminary data.</text>
</comment>
<organism evidence="4 5">
    <name type="scientific">Stylophora pistillata</name>
    <name type="common">Smooth cauliflower coral</name>
    <dbReference type="NCBI Taxonomy" id="50429"/>
    <lineage>
        <taxon>Eukaryota</taxon>
        <taxon>Metazoa</taxon>
        <taxon>Cnidaria</taxon>
        <taxon>Anthozoa</taxon>
        <taxon>Hexacorallia</taxon>
        <taxon>Scleractinia</taxon>
        <taxon>Astrocoeniina</taxon>
        <taxon>Pocilloporidae</taxon>
        <taxon>Stylophora</taxon>
    </lineage>
</organism>
<dbReference type="InterPro" id="IPR013783">
    <property type="entry name" value="Ig-like_fold"/>
</dbReference>
<accession>A0A2B4S9C8</accession>
<feature type="region of interest" description="Disordered" evidence="1">
    <location>
        <begin position="616"/>
        <end position="639"/>
    </location>
</feature>
<keyword evidence="5" id="KW-1185">Reference proteome</keyword>